<proteinExistence type="predicted"/>
<dbReference type="PANTHER" id="PTHR42852:SF13">
    <property type="entry name" value="PROTEIN DIPZ"/>
    <property type="match status" value="1"/>
</dbReference>
<dbReference type="PANTHER" id="PTHR42852">
    <property type="entry name" value="THIOL:DISULFIDE INTERCHANGE PROTEIN DSBE"/>
    <property type="match status" value="1"/>
</dbReference>
<dbReference type="PROSITE" id="PS51352">
    <property type="entry name" value="THIOREDOXIN_2"/>
    <property type="match status" value="1"/>
</dbReference>
<accession>A0A382X9U2</accession>
<evidence type="ECO:0000313" key="2">
    <source>
        <dbReference type="EMBL" id="SVD67081.1"/>
    </source>
</evidence>
<sequence length="175" mass="20158">MKKILIILLLISPIHTSQALSLTDIVNWAKPLMPWYETQPELSFELTDTKGNIFTEKNTRGKYLVVNFWATWCTPCLKEIPALVKFYNENSDHVEILGLDYEPVNLPIIDEFIERFSINYPLVLYNENNDSEFSNFGEIVGMPTTQIYSPEGELLQTFMGEITIDDLNKFISPLS</sequence>
<dbReference type="GO" id="GO:0016491">
    <property type="term" value="F:oxidoreductase activity"/>
    <property type="evidence" value="ECO:0007669"/>
    <property type="project" value="InterPro"/>
</dbReference>
<evidence type="ECO:0000259" key="1">
    <source>
        <dbReference type="PROSITE" id="PS51352"/>
    </source>
</evidence>
<dbReference type="AlphaFoldDB" id="A0A382X9U2"/>
<dbReference type="PROSITE" id="PS00194">
    <property type="entry name" value="THIOREDOXIN_1"/>
    <property type="match status" value="1"/>
</dbReference>
<feature type="domain" description="Thioredoxin" evidence="1">
    <location>
        <begin position="35"/>
        <end position="175"/>
    </location>
</feature>
<dbReference type="EMBL" id="UINC01165601">
    <property type="protein sequence ID" value="SVD67081.1"/>
    <property type="molecule type" value="Genomic_DNA"/>
</dbReference>
<dbReference type="CDD" id="cd02966">
    <property type="entry name" value="TlpA_like_family"/>
    <property type="match status" value="1"/>
</dbReference>
<dbReference type="InterPro" id="IPR050553">
    <property type="entry name" value="Thioredoxin_ResA/DsbE_sf"/>
</dbReference>
<dbReference type="InterPro" id="IPR013766">
    <property type="entry name" value="Thioredoxin_domain"/>
</dbReference>
<dbReference type="Gene3D" id="3.40.30.10">
    <property type="entry name" value="Glutaredoxin"/>
    <property type="match status" value="1"/>
</dbReference>
<gene>
    <name evidence="2" type="ORF">METZ01_LOCUS419935</name>
</gene>
<dbReference type="InterPro" id="IPR017937">
    <property type="entry name" value="Thioredoxin_CS"/>
</dbReference>
<dbReference type="SUPFAM" id="SSF52833">
    <property type="entry name" value="Thioredoxin-like"/>
    <property type="match status" value="1"/>
</dbReference>
<reference evidence="2" key="1">
    <citation type="submission" date="2018-05" db="EMBL/GenBank/DDBJ databases">
        <authorList>
            <person name="Lanie J.A."/>
            <person name="Ng W.-L."/>
            <person name="Kazmierczak K.M."/>
            <person name="Andrzejewski T.M."/>
            <person name="Davidsen T.M."/>
            <person name="Wayne K.J."/>
            <person name="Tettelin H."/>
            <person name="Glass J.I."/>
            <person name="Rusch D."/>
            <person name="Podicherti R."/>
            <person name="Tsui H.-C.T."/>
            <person name="Winkler M.E."/>
        </authorList>
    </citation>
    <scope>NUCLEOTIDE SEQUENCE</scope>
</reference>
<dbReference type="InterPro" id="IPR000866">
    <property type="entry name" value="AhpC/TSA"/>
</dbReference>
<organism evidence="2">
    <name type="scientific">marine metagenome</name>
    <dbReference type="NCBI Taxonomy" id="408172"/>
    <lineage>
        <taxon>unclassified sequences</taxon>
        <taxon>metagenomes</taxon>
        <taxon>ecological metagenomes</taxon>
    </lineage>
</organism>
<dbReference type="InterPro" id="IPR036249">
    <property type="entry name" value="Thioredoxin-like_sf"/>
</dbReference>
<protein>
    <recommendedName>
        <fullName evidence="1">Thioredoxin domain-containing protein</fullName>
    </recommendedName>
</protein>
<dbReference type="GO" id="GO:0016209">
    <property type="term" value="F:antioxidant activity"/>
    <property type="evidence" value="ECO:0007669"/>
    <property type="project" value="InterPro"/>
</dbReference>
<dbReference type="Pfam" id="PF00578">
    <property type="entry name" value="AhpC-TSA"/>
    <property type="match status" value="1"/>
</dbReference>
<name>A0A382X9U2_9ZZZZ</name>